<evidence type="ECO:0000313" key="5">
    <source>
        <dbReference type="EMBL" id="MEE1944848.1"/>
    </source>
</evidence>
<dbReference type="PROSITE" id="PS01124">
    <property type="entry name" value="HTH_ARAC_FAMILY_2"/>
    <property type="match status" value="1"/>
</dbReference>
<dbReference type="Gene3D" id="2.60.120.10">
    <property type="entry name" value="Jelly Rolls"/>
    <property type="match status" value="1"/>
</dbReference>
<dbReference type="InterPro" id="IPR009057">
    <property type="entry name" value="Homeodomain-like_sf"/>
</dbReference>
<sequence length="290" mass="33339">MKVLQFTIPVAHDRTVIVQEDDMPHFYPYLHRHREAQLIWIKEGEGTLIVANNMYAFQKGDVYLLGANQPHLLKSNPVYFEENSGLKIQSLMIFFDPQGKLAPVLALPEMQWLATFMQQHQNGFKVPQAHQAHIVSQMEAVQQAGNTEVMVSFLNLFQSLQQLNNQLEPLSTSILSGFSESEGLRIGHIFNFLMQNYHRNISLEEVAAEAHLTPQAFCRYFKKHTRQTFIAFLNELRINEACKKLTSSQFENIASVAYTCGFNNITNFNRVFRSVKGQAPKAYFKRLLQI</sequence>
<dbReference type="InterPro" id="IPR011051">
    <property type="entry name" value="RmlC_Cupin_sf"/>
</dbReference>
<dbReference type="PANTHER" id="PTHR43280:SF2">
    <property type="entry name" value="HTH-TYPE TRANSCRIPTIONAL REGULATOR EXSA"/>
    <property type="match status" value="1"/>
</dbReference>
<dbReference type="InterPro" id="IPR013096">
    <property type="entry name" value="Cupin_2"/>
</dbReference>
<gene>
    <name evidence="5" type="ORF">VRU48_07010</name>
</gene>
<dbReference type="Pfam" id="PF07883">
    <property type="entry name" value="Cupin_2"/>
    <property type="match status" value="1"/>
</dbReference>
<dbReference type="RefSeq" id="WP_330107207.1">
    <property type="nucleotide sequence ID" value="NZ_JAZDQT010000001.1"/>
</dbReference>
<dbReference type="InterPro" id="IPR014710">
    <property type="entry name" value="RmlC-like_jellyroll"/>
</dbReference>
<keyword evidence="6" id="KW-1185">Reference proteome</keyword>
<protein>
    <submittedName>
        <fullName evidence="5">AraC family transcriptional regulator</fullName>
    </submittedName>
</protein>
<dbReference type="Proteomes" id="UP001336835">
    <property type="component" value="Unassembled WGS sequence"/>
</dbReference>
<comment type="caution">
    <text evidence="5">The sequence shown here is derived from an EMBL/GenBank/DDBJ whole genome shotgun (WGS) entry which is preliminary data.</text>
</comment>
<dbReference type="SUPFAM" id="SSF46689">
    <property type="entry name" value="Homeodomain-like"/>
    <property type="match status" value="2"/>
</dbReference>
<dbReference type="Pfam" id="PF12833">
    <property type="entry name" value="HTH_18"/>
    <property type="match status" value="1"/>
</dbReference>
<dbReference type="InterPro" id="IPR018060">
    <property type="entry name" value="HTH_AraC"/>
</dbReference>
<evidence type="ECO:0000256" key="2">
    <source>
        <dbReference type="ARBA" id="ARBA00023125"/>
    </source>
</evidence>
<feature type="domain" description="HTH araC/xylS-type" evidence="4">
    <location>
        <begin position="187"/>
        <end position="286"/>
    </location>
</feature>
<dbReference type="Gene3D" id="1.10.10.60">
    <property type="entry name" value="Homeodomain-like"/>
    <property type="match status" value="2"/>
</dbReference>
<organism evidence="5 6">
    <name type="scientific">Pedobacter albus</name>
    <dbReference type="NCBI Taxonomy" id="3113905"/>
    <lineage>
        <taxon>Bacteria</taxon>
        <taxon>Pseudomonadati</taxon>
        <taxon>Bacteroidota</taxon>
        <taxon>Sphingobacteriia</taxon>
        <taxon>Sphingobacteriales</taxon>
        <taxon>Sphingobacteriaceae</taxon>
        <taxon>Pedobacter</taxon>
    </lineage>
</organism>
<proteinExistence type="predicted"/>
<keyword evidence="2" id="KW-0238">DNA-binding</keyword>
<dbReference type="SUPFAM" id="SSF51182">
    <property type="entry name" value="RmlC-like cupins"/>
    <property type="match status" value="1"/>
</dbReference>
<dbReference type="PROSITE" id="PS00041">
    <property type="entry name" value="HTH_ARAC_FAMILY_1"/>
    <property type="match status" value="1"/>
</dbReference>
<evidence type="ECO:0000256" key="1">
    <source>
        <dbReference type="ARBA" id="ARBA00023015"/>
    </source>
</evidence>
<dbReference type="EMBL" id="JAZDQT010000001">
    <property type="protein sequence ID" value="MEE1944848.1"/>
    <property type="molecule type" value="Genomic_DNA"/>
</dbReference>
<evidence type="ECO:0000313" key="6">
    <source>
        <dbReference type="Proteomes" id="UP001336835"/>
    </source>
</evidence>
<dbReference type="SMART" id="SM00342">
    <property type="entry name" value="HTH_ARAC"/>
    <property type="match status" value="1"/>
</dbReference>
<dbReference type="PANTHER" id="PTHR43280">
    <property type="entry name" value="ARAC-FAMILY TRANSCRIPTIONAL REGULATOR"/>
    <property type="match status" value="1"/>
</dbReference>
<evidence type="ECO:0000256" key="3">
    <source>
        <dbReference type="ARBA" id="ARBA00023163"/>
    </source>
</evidence>
<keyword evidence="3" id="KW-0804">Transcription</keyword>
<reference evidence="5 6" key="1">
    <citation type="submission" date="2024-01" db="EMBL/GenBank/DDBJ databases">
        <title>Pedobacter sp. nov., isolated from fresh soil.</title>
        <authorList>
            <person name="Le N.T.T."/>
        </authorList>
    </citation>
    <scope>NUCLEOTIDE SEQUENCE [LARGE SCALE GENOMIC DNA]</scope>
    <source>
        <strain evidence="5 6">KR3-3</strain>
    </source>
</reference>
<evidence type="ECO:0000259" key="4">
    <source>
        <dbReference type="PROSITE" id="PS01124"/>
    </source>
</evidence>
<dbReference type="InterPro" id="IPR018062">
    <property type="entry name" value="HTH_AraC-typ_CS"/>
</dbReference>
<keyword evidence="1" id="KW-0805">Transcription regulation</keyword>
<name>A0ABU7I5U5_9SPHI</name>
<accession>A0ABU7I5U5</accession>